<dbReference type="PANTHER" id="PTHR42773:SF1">
    <property type="entry name" value="METALLO-BETA-LACTAMASE FAMILY PROTEIN"/>
    <property type="match status" value="1"/>
</dbReference>
<organism evidence="1">
    <name type="scientific">marine metagenome</name>
    <dbReference type="NCBI Taxonomy" id="408172"/>
    <lineage>
        <taxon>unclassified sequences</taxon>
        <taxon>metagenomes</taxon>
        <taxon>ecological metagenomes</taxon>
    </lineage>
</organism>
<evidence type="ECO:0000313" key="1">
    <source>
        <dbReference type="EMBL" id="SVB23917.1"/>
    </source>
</evidence>
<sequence length="207" mass="23043">MKQIYPDLWLLQAGEKAGFAYLLKRKDGNILMGRSSDISAQIPLLEEHGGVAQIYIHDRHMAKAGMAKNTEALGLGIICSAIEAKACHKTVAIAEKLPMESTQILPDLKIVPTPGHTLGAFSHIWENGKHRYLFIGDTLVPVEGEWKFWVSKKNTALMIESMQRLQQEDFDVILSNSFGCKPFAWTNITKREKDNILSGVLAALNAR</sequence>
<dbReference type="AlphaFoldDB" id="A0A382CF17"/>
<dbReference type="EMBL" id="UINC01033905">
    <property type="protein sequence ID" value="SVB23917.1"/>
    <property type="molecule type" value="Genomic_DNA"/>
</dbReference>
<dbReference type="InterPro" id="IPR036866">
    <property type="entry name" value="RibonucZ/Hydroxyglut_hydro"/>
</dbReference>
<proteinExistence type="predicted"/>
<dbReference type="Gene3D" id="3.60.15.10">
    <property type="entry name" value="Ribonuclease Z/Hydroxyacylglutathione hydrolase-like"/>
    <property type="match status" value="1"/>
</dbReference>
<evidence type="ECO:0008006" key="2">
    <source>
        <dbReference type="Google" id="ProtNLM"/>
    </source>
</evidence>
<reference evidence="1" key="1">
    <citation type="submission" date="2018-05" db="EMBL/GenBank/DDBJ databases">
        <authorList>
            <person name="Lanie J.A."/>
            <person name="Ng W.-L."/>
            <person name="Kazmierczak K.M."/>
            <person name="Andrzejewski T.M."/>
            <person name="Davidsen T.M."/>
            <person name="Wayne K.J."/>
            <person name="Tettelin H."/>
            <person name="Glass J.I."/>
            <person name="Rusch D."/>
            <person name="Podicherti R."/>
            <person name="Tsui H.-C.T."/>
            <person name="Winkler M.E."/>
        </authorList>
    </citation>
    <scope>NUCLEOTIDE SEQUENCE</scope>
</reference>
<dbReference type="PANTHER" id="PTHR42773">
    <property type="entry name" value="METALLO-BETA-LACTAMASE-RELATED"/>
    <property type="match status" value="1"/>
</dbReference>
<dbReference type="SUPFAM" id="SSF56281">
    <property type="entry name" value="Metallo-hydrolase/oxidoreductase"/>
    <property type="match status" value="1"/>
</dbReference>
<accession>A0A382CF17</accession>
<protein>
    <recommendedName>
        <fullName evidence="2">Metallo-beta-lactamase domain-containing protein</fullName>
    </recommendedName>
</protein>
<feature type="non-terminal residue" evidence="1">
    <location>
        <position position="207"/>
    </location>
</feature>
<gene>
    <name evidence="1" type="ORF">METZ01_LOCUS176771</name>
</gene>
<name>A0A382CF17_9ZZZZ</name>